<accession>A0ABN5GWN0</accession>
<evidence type="ECO:0000313" key="2">
    <source>
        <dbReference type="EMBL" id="AUW92917.1"/>
    </source>
</evidence>
<evidence type="ECO:0000313" key="3">
    <source>
        <dbReference type="Proteomes" id="UP000325292"/>
    </source>
</evidence>
<name>A0ABN5GWN0_9FIRM</name>
<reference evidence="2 3" key="1">
    <citation type="journal article" date="2019" name="Sci. Rep.">
        <title>Sulfobacillus thermotolerans: new insights into resistance and metabolic capacities of acidophilic chemolithotrophs.</title>
        <authorList>
            <person name="Panyushkina A.E."/>
            <person name="Babenko V.V."/>
            <person name="Nikitina A.S."/>
            <person name="Selezneva O.V."/>
            <person name="Tsaplina I.A."/>
            <person name="Letarova M.A."/>
            <person name="Kostryukova E.S."/>
            <person name="Letarov A.V."/>
        </authorList>
    </citation>
    <scope>NUCLEOTIDE SEQUENCE [LARGE SCALE GENOMIC DNA]</scope>
    <source>
        <strain evidence="2 3">Kr1</strain>
    </source>
</reference>
<dbReference type="EMBL" id="CP019454">
    <property type="protein sequence ID" value="AUW92917.1"/>
    <property type="molecule type" value="Genomic_DNA"/>
</dbReference>
<proteinExistence type="predicted"/>
<organism evidence="2 3">
    <name type="scientific">Sulfobacillus thermotolerans</name>
    <dbReference type="NCBI Taxonomy" id="338644"/>
    <lineage>
        <taxon>Bacteria</taxon>
        <taxon>Bacillati</taxon>
        <taxon>Bacillota</taxon>
        <taxon>Clostridia</taxon>
        <taxon>Eubacteriales</taxon>
        <taxon>Clostridiales Family XVII. Incertae Sedis</taxon>
        <taxon>Sulfobacillus</taxon>
    </lineage>
</organism>
<dbReference type="Proteomes" id="UP000325292">
    <property type="component" value="Chromosome"/>
</dbReference>
<feature type="transmembrane region" description="Helical" evidence="1">
    <location>
        <begin position="133"/>
        <end position="153"/>
    </location>
</feature>
<feature type="transmembrane region" description="Helical" evidence="1">
    <location>
        <begin position="226"/>
        <end position="247"/>
    </location>
</feature>
<keyword evidence="3" id="KW-1185">Reference proteome</keyword>
<gene>
    <name evidence="2" type="ORF">BXT84_02300</name>
</gene>
<sequence length="278" mass="31029">MEVERPVVKRPASSYEAGLIQSSWIRIAVFTMTSGCALTAANHAWPDGGTLAAASSGWGLSLWSMALVASMTRGPIIAMALRMVWAMGIQSISYVWLSHMSYHTAHFSLLAFDAIGLWRVVEARAGYLSLRAFTWVAGIGSLAVGMSLSPHGFDVKDAAIMGFFVMGWVWADIRGDQWLSYVHESRRQQATYPWREERLKTQTLIGGEVTALLALVPFYVDRLPTLYLLWVFLLGLMYVLGIGTSVAFSHRMIRPWQRLLSWIYLGSVFICLALYSVH</sequence>
<protein>
    <submittedName>
        <fullName evidence="2">Uncharacterized protein</fullName>
    </submittedName>
</protein>
<feature type="transmembrane region" description="Helical" evidence="1">
    <location>
        <begin position="24"/>
        <end position="45"/>
    </location>
</feature>
<evidence type="ECO:0000256" key="1">
    <source>
        <dbReference type="SAM" id="Phobius"/>
    </source>
</evidence>
<keyword evidence="1" id="KW-0812">Transmembrane</keyword>
<feature type="transmembrane region" description="Helical" evidence="1">
    <location>
        <begin position="259"/>
        <end position="277"/>
    </location>
</feature>
<keyword evidence="1" id="KW-1133">Transmembrane helix</keyword>
<keyword evidence="1" id="KW-0472">Membrane</keyword>
<feature type="transmembrane region" description="Helical" evidence="1">
    <location>
        <begin position="51"/>
        <end position="69"/>
    </location>
</feature>